<dbReference type="InterPro" id="IPR005828">
    <property type="entry name" value="MFS_sugar_transport-like"/>
</dbReference>
<dbReference type="FunFam" id="1.20.1250.20:FF:000279">
    <property type="entry name" value="Major facilitator superfamily protein"/>
    <property type="match status" value="1"/>
</dbReference>
<dbReference type="InterPro" id="IPR050549">
    <property type="entry name" value="MFS_Trehalose_Transporter"/>
</dbReference>
<comment type="caution">
    <text evidence="8">The sequence shown here is derived from an EMBL/GenBank/DDBJ whole genome shotgun (WGS) entry which is preliminary data.</text>
</comment>
<feature type="transmembrane region" description="Helical" evidence="6">
    <location>
        <begin position="36"/>
        <end position="55"/>
    </location>
</feature>
<dbReference type="PRINTS" id="PR00171">
    <property type="entry name" value="SUGRTRNSPORT"/>
</dbReference>
<keyword evidence="4 6" id="KW-0472">Membrane</keyword>
<feature type="transmembrane region" description="Helical" evidence="6">
    <location>
        <begin position="272"/>
        <end position="292"/>
    </location>
</feature>
<feature type="transmembrane region" description="Helical" evidence="6">
    <location>
        <begin position="89"/>
        <end position="112"/>
    </location>
</feature>
<dbReference type="GeneID" id="94842066"/>
<name>A0A1J4JVI7_9EUKA</name>
<dbReference type="RefSeq" id="XP_068355584.1">
    <property type="nucleotide sequence ID" value="XM_068507362.1"/>
</dbReference>
<feature type="transmembrane region" description="Helical" evidence="6">
    <location>
        <begin position="67"/>
        <end position="83"/>
    </location>
</feature>
<evidence type="ECO:0000313" key="9">
    <source>
        <dbReference type="Proteomes" id="UP000179807"/>
    </source>
</evidence>
<dbReference type="InterPro" id="IPR020846">
    <property type="entry name" value="MFS_dom"/>
</dbReference>
<protein>
    <submittedName>
        <fullName evidence="8">Major facilitator superfamily transporter</fullName>
    </submittedName>
</protein>
<feature type="transmembrane region" description="Helical" evidence="6">
    <location>
        <begin position="124"/>
        <end position="142"/>
    </location>
</feature>
<evidence type="ECO:0000313" key="8">
    <source>
        <dbReference type="EMBL" id="OHT02448.1"/>
    </source>
</evidence>
<feature type="transmembrane region" description="Helical" evidence="6">
    <location>
        <begin position="154"/>
        <end position="171"/>
    </location>
</feature>
<feature type="transmembrane region" description="Helical" evidence="6">
    <location>
        <begin position="247"/>
        <end position="265"/>
    </location>
</feature>
<dbReference type="SUPFAM" id="SSF103473">
    <property type="entry name" value="MFS general substrate transporter"/>
    <property type="match status" value="1"/>
</dbReference>
<dbReference type="InterPro" id="IPR003663">
    <property type="entry name" value="Sugar/inositol_transpt"/>
</dbReference>
<dbReference type="PANTHER" id="PTHR48021">
    <property type="match status" value="1"/>
</dbReference>
<dbReference type="GO" id="GO:0022857">
    <property type="term" value="F:transmembrane transporter activity"/>
    <property type="evidence" value="ECO:0007669"/>
    <property type="project" value="InterPro"/>
</dbReference>
<accession>A0A1J4JVI7</accession>
<dbReference type="VEuPathDB" id="TrichDB:TRFO_30451"/>
<dbReference type="EMBL" id="MLAK01000867">
    <property type="protein sequence ID" value="OHT02448.1"/>
    <property type="molecule type" value="Genomic_DNA"/>
</dbReference>
<sequence length="411" mass="44866">MLGPITFGTIMCYPSPTGPSIREAHGLKESALQWSFYNSVSSLFAISGPFLTSFLLKVTKGSRKKTVFIIAVLGTIFWLLNLLTKVHIWAGIVIRAFLGVIMGAYSSIGPMYLVEIAPADASGFYGSLNQVGIVVGIVLYDFIGPSLTYMELDYVGAAITCLQAICIWFIAESPAFEKGENDVQAKKSSQKDESEKESLWQRKYMFGLISGIIMMLLQQFSGINAILTNLADLMNESGLAIDGNYQAGIASVAQLVAVFVGGLLMDKLGRKIVWMVSCSIIVVFLLIFALNVKYDWSTVLPLVCIFLYQLGFGLGMGPIPWFIIPEYFNDAVRPLATTIVSASNWIFSFIIIFVWPAMRDGLGMFGSLLFFMCVTVGSIIFGGFAIHEPNHEEPSHGSSMSSSSGDQPDAL</sequence>
<evidence type="ECO:0000259" key="7">
    <source>
        <dbReference type="PROSITE" id="PS50850"/>
    </source>
</evidence>
<dbReference type="AlphaFoldDB" id="A0A1J4JVI7"/>
<keyword evidence="3 6" id="KW-1133">Transmembrane helix</keyword>
<evidence type="ECO:0000256" key="1">
    <source>
        <dbReference type="ARBA" id="ARBA00004141"/>
    </source>
</evidence>
<keyword evidence="2 6" id="KW-0812">Transmembrane</keyword>
<keyword evidence="9" id="KW-1185">Reference proteome</keyword>
<feature type="compositionally biased region" description="Low complexity" evidence="5">
    <location>
        <begin position="396"/>
        <end position="405"/>
    </location>
</feature>
<dbReference type="InterPro" id="IPR005829">
    <property type="entry name" value="Sugar_transporter_CS"/>
</dbReference>
<feature type="transmembrane region" description="Helical" evidence="6">
    <location>
        <begin position="298"/>
        <end position="323"/>
    </location>
</feature>
<feature type="transmembrane region" description="Helical" evidence="6">
    <location>
        <begin position="364"/>
        <end position="386"/>
    </location>
</feature>
<reference evidence="8" key="1">
    <citation type="submission" date="2016-10" db="EMBL/GenBank/DDBJ databases">
        <authorList>
            <person name="Benchimol M."/>
            <person name="Almeida L.G."/>
            <person name="Vasconcelos A.T."/>
            <person name="Perreira-Neves A."/>
            <person name="Rosa I.A."/>
            <person name="Tasca T."/>
            <person name="Bogo M.R."/>
            <person name="de Souza W."/>
        </authorList>
    </citation>
    <scope>NUCLEOTIDE SEQUENCE [LARGE SCALE GENOMIC DNA]</scope>
    <source>
        <strain evidence="8">K</strain>
    </source>
</reference>
<evidence type="ECO:0000256" key="5">
    <source>
        <dbReference type="SAM" id="MobiDB-lite"/>
    </source>
</evidence>
<dbReference type="Proteomes" id="UP000179807">
    <property type="component" value="Unassembled WGS sequence"/>
</dbReference>
<feature type="transmembrane region" description="Helical" evidence="6">
    <location>
        <begin position="204"/>
        <end position="227"/>
    </location>
</feature>
<evidence type="ECO:0000256" key="6">
    <source>
        <dbReference type="SAM" id="Phobius"/>
    </source>
</evidence>
<dbReference type="PROSITE" id="PS00216">
    <property type="entry name" value="SUGAR_TRANSPORT_1"/>
    <property type="match status" value="1"/>
</dbReference>
<feature type="transmembrane region" description="Helical" evidence="6">
    <location>
        <begin position="335"/>
        <end position="358"/>
    </location>
</feature>
<dbReference type="OrthoDB" id="6612291at2759"/>
<feature type="region of interest" description="Disordered" evidence="5">
    <location>
        <begin position="391"/>
        <end position="411"/>
    </location>
</feature>
<dbReference type="PROSITE" id="PS50850">
    <property type="entry name" value="MFS"/>
    <property type="match status" value="1"/>
</dbReference>
<evidence type="ECO:0000256" key="2">
    <source>
        <dbReference type="ARBA" id="ARBA00022692"/>
    </source>
</evidence>
<dbReference type="Gene3D" id="1.20.1250.20">
    <property type="entry name" value="MFS general substrate transporter like domains"/>
    <property type="match status" value="2"/>
</dbReference>
<organism evidence="8 9">
    <name type="scientific">Tritrichomonas foetus</name>
    <dbReference type="NCBI Taxonomy" id="1144522"/>
    <lineage>
        <taxon>Eukaryota</taxon>
        <taxon>Metamonada</taxon>
        <taxon>Parabasalia</taxon>
        <taxon>Tritrichomonadida</taxon>
        <taxon>Tritrichomonadidae</taxon>
        <taxon>Tritrichomonas</taxon>
    </lineage>
</organism>
<proteinExistence type="predicted"/>
<feature type="domain" description="Major facilitator superfamily (MFS) profile" evidence="7">
    <location>
        <begin position="1"/>
        <end position="390"/>
    </location>
</feature>
<gene>
    <name evidence="8" type="ORF">TRFO_30451</name>
</gene>
<dbReference type="Pfam" id="PF00083">
    <property type="entry name" value="Sugar_tr"/>
    <property type="match status" value="1"/>
</dbReference>
<comment type="subcellular location">
    <subcellularLocation>
        <location evidence="1">Membrane</location>
        <topology evidence="1">Multi-pass membrane protein</topology>
    </subcellularLocation>
</comment>
<evidence type="ECO:0000256" key="4">
    <source>
        <dbReference type="ARBA" id="ARBA00023136"/>
    </source>
</evidence>
<dbReference type="PANTHER" id="PTHR48021:SF1">
    <property type="entry name" value="GH07001P-RELATED"/>
    <property type="match status" value="1"/>
</dbReference>
<evidence type="ECO:0000256" key="3">
    <source>
        <dbReference type="ARBA" id="ARBA00022989"/>
    </source>
</evidence>
<dbReference type="GO" id="GO:0016020">
    <property type="term" value="C:membrane"/>
    <property type="evidence" value="ECO:0007669"/>
    <property type="project" value="UniProtKB-SubCell"/>
</dbReference>
<dbReference type="InterPro" id="IPR036259">
    <property type="entry name" value="MFS_trans_sf"/>
</dbReference>